<dbReference type="InterPro" id="IPR036167">
    <property type="entry name" value="tRNA_intron_Endo_cat-like_sf"/>
</dbReference>
<dbReference type="CDD" id="cd22363">
    <property type="entry name" value="tRNA-intron_lyase_C"/>
    <property type="match status" value="1"/>
</dbReference>
<dbReference type="RefSeq" id="XP_009047707.1">
    <property type="nucleotide sequence ID" value="XM_009049459.1"/>
</dbReference>
<evidence type="ECO:0000259" key="4">
    <source>
        <dbReference type="Pfam" id="PF01974"/>
    </source>
</evidence>
<dbReference type="PANTHER" id="PTHR21227">
    <property type="entry name" value="TRNA-SPLICING ENDONUCLEASE SUBUNIT SEN2"/>
    <property type="match status" value="1"/>
</dbReference>
<protein>
    <recommendedName>
        <fullName evidence="2">tRNA-intron lyase</fullName>
        <ecNumber evidence="2">4.6.1.16</ecNumber>
    </recommendedName>
</protein>
<dbReference type="InterPro" id="IPR011856">
    <property type="entry name" value="tRNA_endonuc-like_dom_sf"/>
</dbReference>
<dbReference type="CTD" id="20245394"/>
<dbReference type="Gene3D" id="3.40.1350.10">
    <property type="match status" value="1"/>
</dbReference>
<dbReference type="GO" id="GO:0000213">
    <property type="term" value="F:tRNA-intron lyase activity"/>
    <property type="evidence" value="ECO:0007669"/>
    <property type="project" value="UniProtKB-EC"/>
</dbReference>
<dbReference type="InterPro" id="IPR006676">
    <property type="entry name" value="tRNA_splic"/>
</dbReference>
<evidence type="ECO:0000256" key="1">
    <source>
        <dbReference type="ARBA" id="ARBA00008078"/>
    </source>
</evidence>
<dbReference type="OMA" id="NGCYGKG"/>
<keyword evidence="7" id="KW-1185">Reference proteome</keyword>
<evidence type="ECO:0000313" key="7">
    <source>
        <dbReference type="Proteomes" id="UP000030746"/>
    </source>
</evidence>
<dbReference type="GO" id="GO:0005737">
    <property type="term" value="C:cytoplasm"/>
    <property type="evidence" value="ECO:0007669"/>
    <property type="project" value="TreeGrafter"/>
</dbReference>
<dbReference type="Pfam" id="PF02778">
    <property type="entry name" value="tRNA_int_endo_N"/>
    <property type="match status" value="1"/>
</dbReference>
<evidence type="ECO:0000313" key="6">
    <source>
        <dbReference type="EMBL" id="ESP01623.1"/>
    </source>
</evidence>
<dbReference type="AlphaFoldDB" id="V4AW24"/>
<dbReference type="GO" id="GO:0000214">
    <property type="term" value="C:tRNA-intron endonuclease complex"/>
    <property type="evidence" value="ECO:0007669"/>
    <property type="project" value="TreeGrafter"/>
</dbReference>
<name>V4AW24_LOTGI</name>
<dbReference type="OrthoDB" id="10249562at2759"/>
<dbReference type="STRING" id="225164.V4AW24"/>
<feature type="domain" description="tRNA intron endonuclease catalytic" evidence="4">
    <location>
        <begin position="126"/>
        <end position="217"/>
    </location>
</feature>
<reference evidence="6 7" key="1">
    <citation type="journal article" date="2013" name="Nature">
        <title>Insights into bilaterian evolution from three spiralian genomes.</title>
        <authorList>
            <person name="Simakov O."/>
            <person name="Marletaz F."/>
            <person name="Cho S.J."/>
            <person name="Edsinger-Gonzales E."/>
            <person name="Havlak P."/>
            <person name="Hellsten U."/>
            <person name="Kuo D.H."/>
            <person name="Larsson T."/>
            <person name="Lv J."/>
            <person name="Arendt D."/>
            <person name="Savage R."/>
            <person name="Osoegawa K."/>
            <person name="de Jong P."/>
            <person name="Grimwood J."/>
            <person name="Chapman J.A."/>
            <person name="Shapiro H."/>
            <person name="Aerts A."/>
            <person name="Otillar R.P."/>
            <person name="Terry A.Y."/>
            <person name="Boore J.L."/>
            <person name="Grigoriev I.V."/>
            <person name="Lindberg D.R."/>
            <person name="Seaver E.C."/>
            <person name="Weisblat D.A."/>
            <person name="Putnam N.H."/>
            <person name="Rokhsar D.S."/>
        </authorList>
    </citation>
    <scope>NUCLEOTIDE SEQUENCE [LARGE SCALE GENOMIC DNA]</scope>
</reference>
<feature type="domain" description="tRNA intron endonuclease N-terminal" evidence="5">
    <location>
        <begin position="79"/>
        <end position="116"/>
    </location>
</feature>
<comment type="catalytic activity">
    <reaction evidence="3">
        <text>pretRNA = a 3'-half-tRNA molecule with a 5'-OH end + a 5'-half-tRNA molecule with a 2',3'-cyclic phosphate end + an intron with a 2',3'-cyclic phosphate and a 5'-hydroxyl terminus.</text>
        <dbReference type="EC" id="4.6.1.16"/>
    </reaction>
</comment>
<proteinExistence type="inferred from homology"/>
<dbReference type="HOGENOM" id="CLU_1078846_0_0_1"/>
<dbReference type="InterPro" id="IPR006677">
    <property type="entry name" value="tRNA_intron_Endonuc_cat-like"/>
</dbReference>
<dbReference type="PANTHER" id="PTHR21227:SF0">
    <property type="entry name" value="TRNA-SPLICING ENDONUCLEASE SUBUNIT SEN2"/>
    <property type="match status" value="1"/>
</dbReference>
<accession>V4AW24</accession>
<dbReference type="KEGG" id="lgi:LOTGIDRAFT_200224"/>
<evidence type="ECO:0000256" key="2">
    <source>
        <dbReference type="ARBA" id="ARBA00012573"/>
    </source>
</evidence>
<dbReference type="GeneID" id="20245394"/>
<dbReference type="GO" id="GO:0000379">
    <property type="term" value="P:tRNA-type intron splice site recognition and cleavage"/>
    <property type="evidence" value="ECO:0007669"/>
    <property type="project" value="TreeGrafter"/>
</dbReference>
<gene>
    <name evidence="6" type="ORF">LOTGIDRAFT_200224</name>
</gene>
<evidence type="ECO:0000256" key="3">
    <source>
        <dbReference type="ARBA" id="ARBA00034031"/>
    </source>
</evidence>
<dbReference type="Pfam" id="PF01974">
    <property type="entry name" value="tRNA_int_endo"/>
    <property type="match status" value="1"/>
</dbReference>
<sequence length="258" mass="30192">MKDQTENISPPLKKLKVEAEPVISEKLIDSDSSKTVFDPLCIQNEKTGDLFVIPSENYDKNIKRKTRKWRPIMKMNPFPIKEYLQLSFVEAFFLCYGLGCLIVQNSERNIDIKSLWKLFCTKQRNFIPSYICYHYFRSKGWVPKSGLKFGCDYILYKVGPPFYHGSYSVIIQYVEEGSLKPVSGYYQRKLSWRSLCGLNRITEHVGKEVLICYVIKPKSISDETFSSDFISHFKVKEIMLSRWVSSQERQNKETEDIP</sequence>
<dbReference type="NCBIfam" id="TIGR00324">
    <property type="entry name" value="endA"/>
    <property type="match status" value="1"/>
</dbReference>
<dbReference type="EMBL" id="KB200454">
    <property type="protein sequence ID" value="ESP01623.1"/>
    <property type="molecule type" value="Genomic_DNA"/>
</dbReference>
<dbReference type="InterPro" id="IPR006678">
    <property type="entry name" value="tRNA_intron_Endonuc_N"/>
</dbReference>
<dbReference type="Proteomes" id="UP000030746">
    <property type="component" value="Unassembled WGS sequence"/>
</dbReference>
<evidence type="ECO:0000259" key="5">
    <source>
        <dbReference type="Pfam" id="PF02778"/>
    </source>
</evidence>
<dbReference type="EC" id="4.6.1.16" evidence="2"/>
<organism evidence="6 7">
    <name type="scientific">Lottia gigantea</name>
    <name type="common">Giant owl limpet</name>
    <dbReference type="NCBI Taxonomy" id="225164"/>
    <lineage>
        <taxon>Eukaryota</taxon>
        <taxon>Metazoa</taxon>
        <taxon>Spiralia</taxon>
        <taxon>Lophotrochozoa</taxon>
        <taxon>Mollusca</taxon>
        <taxon>Gastropoda</taxon>
        <taxon>Patellogastropoda</taxon>
        <taxon>Lottioidea</taxon>
        <taxon>Lottiidae</taxon>
        <taxon>Lottia</taxon>
    </lineage>
</organism>
<comment type="similarity">
    <text evidence="1">Belongs to the tRNA-intron endonuclease family.</text>
</comment>
<dbReference type="SUPFAM" id="SSF53032">
    <property type="entry name" value="tRNA-intron endonuclease catalytic domain-like"/>
    <property type="match status" value="1"/>
</dbReference>
<dbReference type="GO" id="GO:0003676">
    <property type="term" value="F:nucleic acid binding"/>
    <property type="evidence" value="ECO:0007669"/>
    <property type="project" value="InterPro"/>
</dbReference>